<keyword evidence="2" id="KW-0863">Zinc-finger</keyword>
<keyword evidence="1" id="KW-0479">Metal-binding</keyword>
<dbReference type="PANTHER" id="PTHR21402">
    <property type="entry name" value="GAMETOCYTE SPECIFIC FACTOR 1-RELATED"/>
    <property type="match status" value="1"/>
</dbReference>
<dbReference type="VEuPathDB" id="VectorBase:RPRC007264"/>
<evidence type="ECO:0000256" key="4">
    <source>
        <dbReference type="SAM" id="MobiDB-lite"/>
    </source>
</evidence>
<name>T1HT94_RHOPR</name>
<feature type="domain" description="CHHC U11-48K-type" evidence="5">
    <location>
        <begin position="16"/>
        <end position="43"/>
    </location>
</feature>
<evidence type="ECO:0000256" key="2">
    <source>
        <dbReference type="ARBA" id="ARBA00022771"/>
    </source>
</evidence>
<dbReference type="PANTHER" id="PTHR21402:SF5">
    <property type="entry name" value="GAMETOCYTE SPECIFIC FACTOR 1"/>
    <property type="match status" value="1"/>
</dbReference>
<evidence type="ECO:0000256" key="1">
    <source>
        <dbReference type="ARBA" id="ARBA00022723"/>
    </source>
</evidence>
<dbReference type="eggNOG" id="KOG4376">
    <property type="taxonomic scope" value="Eukaryota"/>
</dbReference>
<keyword evidence="3" id="KW-0862">Zinc</keyword>
<evidence type="ECO:0000259" key="5">
    <source>
        <dbReference type="PROSITE" id="PS51800"/>
    </source>
</evidence>
<dbReference type="GO" id="GO:0008270">
    <property type="term" value="F:zinc ion binding"/>
    <property type="evidence" value="ECO:0007669"/>
    <property type="project" value="UniProtKB-KW"/>
</dbReference>
<dbReference type="AlphaFoldDB" id="T1HT94"/>
<dbReference type="InParanoid" id="T1HT94"/>
<dbReference type="InterPro" id="IPR036236">
    <property type="entry name" value="Znf_C2H2_sf"/>
</dbReference>
<feature type="compositionally biased region" description="Basic and acidic residues" evidence="4">
    <location>
        <begin position="88"/>
        <end position="104"/>
    </location>
</feature>
<dbReference type="InterPro" id="IPR051591">
    <property type="entry name" value="UPF0224_FAM112_RNA_Proc"/>
</dbReference>
<dbReference type="SUPFAM" id="SSF57667">
    <property type="entry name" value="beta-beta-alpha zinc fingers"/>
    <property type="match status" value="1"/>
</dbReference>
<evidence type="ECO:0000313" key="7">
    <source>
        <dbReference type="Proteomes" id="UP000015103"/>
    </source>
</evidence>
<organism evidence="6 7">
    <name type="scientific">Rhodnius prolixus</name>
    <name type="common">Triatomid bug</name>
    <dbReference type="NCBI Taxonomy" id="13249"/>
    <lineage>
        <taxon>Eukaryota</taxon>
        <taxon>Metazoa</taxon>
        <taxon>Ecdysozoa</taxon>
        <taxon>Arthropoda</taxon>
        <taxon>Hexapoda</taxon>
        <taxon>Insecta</taxon>
        <taxon>Pterygota</taxon>
        <taxon>Neoptera</taxon>
        <taxon>Paraneoptera</taxon>
        <taxon>Hemiptera</taxon>
        <taxon>Heteroptera</taxon>
        <taxon>Panheteroptera</taxon>
        <taxon>Cimicomorpha</taxon>
        <taxon>Reduviidae</taxon>
        <taxon>Triatominae</taxon>
        <taxon>Rhodnius</taxon>
    </lineage>
</organism>
<feature type="region of interest" description="Disordered" evidence="4">
    <location>
        <begin position="88"/>
        <end position="128"/>
    </location>
</feature>
<evidence type="ECO:0000256" key="3">
    <source>
        <dbReference type="ARBA" id="ARBA00022833"/>
    </source>
</evidence>
<reference evidence="6" key="1">
    <citation type="submission" date="2015-05" db="UniProtKB">
        <authorList>
            <consortium name="EnsemblMetazoa"/>
        </authorList>
    </citation>
    <scope>IDENTIFICATION</scope>
</reference>
<accession>T1HT94</accession>
<dbReference type="PROSITE" id="PS51800">
    <property type="entry name" value="ZF_CHHC_U11_48K"/>
    <property type="match status" value="2"/>
</dbReference>
<dbReference type="InterPro" id="IPR022776">
    <property type="entry name" value="TRM13/UPF0224_CHHC_Znf_dom"/>
</dbReference>
<dbReference type="HOGENOM" id="CLU_108762_1_0_1"/>
<dbReference type="Proteomes" id="UP000015103">
    <property type="component" value="Unassembled WGS sequence"/>
</dbReference>
<feature type="domain" description="CHHC U11-48K-type" evidence="5">
    <location>
        <begin position="47"/>
        <end position="74"/>
    </location>
</feature>
<keyword evidence="7" id="KW-1185">Reference proteome</keyword>
<evidence type="ECO:0000313" key="6">
    <source>
        <dbReference type="EnsemblMetazoa" id="RPRC007264-PA"/>
    </source>
</evidence>
<protein>
    <recommendedName>
        <fullName evidence="5">CHHC U11-48K-type domain-containing protein</fullName>
    </recommendedName>
</protein>
<dbReference type="EMBL" id="ACPB03002577">
    <property type="status" value="NOT_ANNOTATED_CDS"/>
    <property type="molecule type" value="Genomic_DNA"/>
</dbReference>
<dbReference type="Pfam" id="PF05253">
    <property type="entry name" value="zf-U11-48K"/>
    <property type="match status" value="1"/>
</dbReference>
<sequence length="128" mass="15114">MKLRQVLVVSDLRKEVVKCPFNPNHTVSRNRIVYHIIKCKESCKSKKVRCPYNATEYIEPEDMVNHIGECPYRVRYLLKVHDSVPMTPERKKTFEHKGVPHSDENWGIDSPSEDEDDQETDKRNPLHR</sequence>
<dbReference type="EnsemblMetazoa" id="RPRC007264-RA">
    <property type="protein sequence ID" value="RPRC007264-PA"/>
    <property type="gene ID" value="RPRC007264"/>
</dbReference>
<proteinExistence type="predicted"/>